<protein>
    <submittedName>
        <fullName evidence="1">Uncharacterized protein</fullName>
    </submittedName>
</protein>
<proteinExistence type="predicted"/>
<reference evidence="1" key="1">
    <citation type="journal article" date="2021" name="Front. Microbiol.">
        <title>Comprehensive Comparative Genomics and Phenotyping of Methylobacterium Species.</title>
        <authorList>
            <person name="Alessa O."/>
            <person name="Ogura Y."/>
            <person name="Fujitani Y."/>
            <person name="Takami H."/>
            <person name="Hayashi T."/>
            <person name="Sahin N."/>
            <person name="Tani A."/>
        </authorList>
    </citation>
    <scope>NUCLEOTIDE SEQUENCE</scope>
    <source>
        <strain evidence="1">NBRC 15686</strain>
    </source>
</reference>
<accession>A0ABQ4UKL5</accession>
<evidence type="ECO:0000313" key="1">
    <source>
        <dbReference type="EMBL" id="GJE67699.1"/>
    </source>
</evidence>
<dbReference type="Proteomes" id="UP001055039">
    <property type="component" value="Unassembled WGS sequence"/>
</dbReference>
<name>A0ABQ4UKL5_9HYPH</name>
<gene>
    <name evidence="1" type="ORF">LNAOJCKE_4931</name>
</gene>
<sequence length="150" mass="16786">MDSSQTARPSIPDPSWARLRSVSARGTRISLDVADPCDVRLSIDLGFSTIEAIGVDQVGDLIEGFQLRDEERIACERYGFVLSEQDEDGVRRVVYRDKHTEVRIPRSDYDRIAASVSEIVADPRVQVAFERAYSRHAAALRGEAWHLPGT</sequence>
<comment type="caution">
    <text evidence="1">The sequence shown here is derived from an EMBL/GenBank/DDBJ whole genome shotgun (WGS) entry which is preliminary data.</text>
</comment>
<evidence type="ECO:0000313" key="2">
    <source>
        <dbReference type="Proteomes" id="UP001055039"/>
    </source>
</evidence>
<keyword evidence="2" id="KW-1185">Reference proteome</keyword>
<organism evidence="1 2">
    <name type="scientific">Methylorubrum aminovorans</name>
    <dbReference type="NCBI Taxonomy" id="269069"/>
    <lineage>
        <taxon>Bacteria</taxon>
        <taxon>Pseudomonadati</taxon>
        <taxon>Pseudomonadota</taxon>
        <taxon>Alphaproteobacteria</taxon>
        <taxon>Hyphomicrobiales</taxon>
        <taxon>Methylobacteriaceae</taxon>
        <taxon>Methylorubrum</taxon>
    </lineage>
</organism>
<dbReference type="EMBL" id="BPRC01000031">
    <property type="protein sequence ID" value="GJE67699.1"/>
    <property type="molecule type" value="Genomic_DNA"/>
</dbReference>
<reference evidence="1" key="2">
    <citation type="submission" date="2021-08" db="EMBL/GenBank/DDBJ databases">
        <authorList>
            <person name="Tani A."/>
            <person name="Ola A."/>
            <person name="Ogura Y."/>
            <person name="Katsura K."/>
            <person name="Hayashi T."/>
        </authorList>
    </citation>
    <scope>NUCLEOTIDE SEQUENCE</scope>
    <source>
        <strain evidence="1">NBRC 15686</strain>
    </source>
</reference>